<feature type="region of interest" description="Disordered" evidence="1">
    <location>
        <begin position="32"/>
        <end position="170"/>
    </location>
</feature>
<reference evidence="2 3" key="1">
    <citation type="journal article" date="2019" name="BMC Genomics">
        <title>Chromosome level assembly and comparative genome analysis confirm lager-brewing yeasts originated from a single hybridization.</title>
        <authorList>
            <person name="Salazar A.N."/>
            <person name="Gorter de Vries A.R."/>
            <person name="van den Broek M."/>
            <person name="Brouwers N."/>
            <person name="de la Torre Cortes P."/>
            <person name="Kuijpers N.G.A."/>
            <person name="Daran J.G."/>
            <person name="Abeel T."/>
        </authorList>
    </citation>
    <scope>NUCLEOTIDE SEQUENCE [LARGE SCALE GENOMIC DNA]</scope>
    <source>
        <strain evidence="2 3">CBS 1483</strain>
    </source>
</reference>
<proteinExistence type="predicted"/>
<accession>A0A6C1EC11</accession>
<feature type="compositionally biased region" description="Low complexity" evidence="1">
    <location>
        <begin position="621"/>
        <end position="633"/>
    </location>
</feature>
<feature type="compositionally biased region" description="Polar residues" evidence="1">
    <location>
        <begin position="139"/>
        <end position="170"/>
    </location>
</feature>
<feature type="compositionally biased region" description="Polar residues" evidence="1">
    <location>
        <begin position="79"/>
        <end position="90"/>
    </location>
</feature>
<evidence type="ECO:0000313" key="2">
    <source>
        <dbReference type="EMBL" id="QID86792.1"/>
    </source>
</evidence>
<feature type="region of interest" description="Disordered" evidence="1">
    <location>
        <begin position="299"/>
        <end position="329"/>
    </location>
</feature>
<evidence type="ECO:0000256" key="1">
    <source>
        <dbReference type="SAM" id="MobiDB-lite"/>
    </source>
</evidence>
<feature type="compositionally biased region" description="Polar residues" evidence="1">
    <location>
        <begin position="427"/>
        <end position="445"/>
    </location>
</feature>
<dbReference type="EMBL" id="CP049009">
    <property type="protein sequence ID" value="QID86792.1"/>
    <property type="molecule type" value="Genomic_DNA"/>
</dbReference>
<evidence type="ECO:0000313" key="3">
    <source>
        <dbReference type="Proteomes" id="UP000501346"/>
    </source>
</evidence>
<feature type="region of interest" description="Disordered" evidence="1">
    <location>
        <begin position="236"/>
        <end position="260"/>
    </location>
</feature>
<organism evidence="2 3">
    <name type="scientific">Saccharomyces pastorianus</name>
    <name type="common">Lager yeast</name>
    <name type="synonym">Saccharomyces cerevisiae x Saccharomyces eubayanus</name>
    <dbReference type="NCBI Taxonomy" id="27292"/>
    <lineage>
        <taxon>Eukaryota</taxon>
        <taxon>Fungi</taxon>
        <taxon>Dikarya</taxon>
        <taxon>Ascomycota</taxon>
        <taxon>Saccharomycotina</taxon>
        <taxon>Saccharomycetes</taxon>
        <taxon>Saccharomycetales</taxon>
        <taxon>Saccharomycetaceae</taxon>
        <taxon>Saccharomyces</taxon>
    </lineage>
</organism>
<feature type="compositionally biased region" description="Basic and acidic residues" evidence="1">
    <location>
        <begin position="248"/>
        <end position="260"/>
    </location>
</feature>
<feature type="compositionally biased region" description="Polar residues" evidence="1">
    <location>
        <begin position="654"/>
        <end position="672"/>
    </location>
</feature>
<feature type="region of interest" description="Disordered" evidence="1">
    <location>
        <begin position="366"/>
        <end position="445"/>
    </location>
</feature>
<dbReference type="Proteomes" id="UP000501346">
    <property type="component" value="Chromosome SeXII"/>
</dbReference>
<evidence type="ECO:0008006" key="4">
    <source>
        <dbReference type="Google" id="ProtNLM"/>
    </source>
</evidence>
<keyword evidence="3" id="KW-1185">Reference proteome</keyword>
<feature type="compositionally biased region" description="Low complexity" evidence="1">
    <location>
        <begin position="673"/>
        <end position="685"/>
    </location>
</feature>
<feature type="region of interest" description="Disordered" evidence="1">
    <location>
        <begin position="560"/>
        <end position="685"/>
    </location>
</feature>
<feature type="compositionally biased region" description="Low complexity" evidence="1">
    <location>
        <begin position="35"/>
        <end position="46"/>
    </location>
</feature>
<feature type="compositionally biased region" description="Basic and acidic residues" evidence="1">
    <location>
        <begin position="413"/>
        <end position="425"/>
    </location>
</feature>
<dbReference type="AlphaFoldDB" id="A0A6C1EC11"/>
<protein>
    <recommendedName>
        <fullName evidence="4">Meiotic sister-chromatid recombination protein 3</fullName>
    </recommendedName>
</protein>
<gene>
    <name evidence="2" type="ORF">GRS66_009432</name>
</gene>
<dbReference type="OrthoDB" id="4069015at2759"/>
<name>A0A6C1EC11_SACPS</name>
<feature type="compositionally biased region" description="Polar residues" evidence="1">
    <location>
        <begin position="391"/>
        <end position="412"/>
    </location>
</feature>
<feature type="compositionally biased region" description="Low complexity" evidence="1">
    <location>
        <begin position="642"/>
        <end position="653"/>
    </location>
</feature>
<feature type="compositionally biased region" description="Polar residues" evidence="1">
    <location>
        <begin position="115"/>
        <end position="132"/>
    </location>
</feature>
<sequence>MVFGFAKRDRRVPDLSRYDYYYQNQEDYNKSPQLSAAAASAASAASPDQASYSRSHSLAAHAPPISKQRNSVKGPGRRLSTSSAVPQSAKGTAKPHPQKTYSLRSQRSGDYHLQRPNNANNGSRINSMTSGANVRRNLGSKNKSTGSKSDSRANSITVKTTQVTDPSGRTQSITKKTIKKINGYEYVETTTTTKNLVPLGDSQRHFDEFSGNYMLQDDDIGEEQNADNIHDIMEENETENENSYSPADKNHLQGDSELNLEKSDFPPGSYFHHKYSTDVMPLEEESSLSNFSDALDYIPPTGQPNNKYIHKKRKPTSTARKQKHPAVTNTEPKVKKPLTEAEMYVKALEVAKRNVYHTDVPSNNVSIPIGGTKQRKSRMGEKMTLRGGSDAPTTAAKSNTEAQSKKFTSTLLHRSDKNEPNEGRNHSLMSYSKSEQPSEPLSESKYANTGLTDEEMYAQALKIAQARYYNSHGIQPDTISTTDNSNAAVKPIQNSVDYSVHPENVVSNKQTYTGEPQLPVHSEVHEYETVPLQKTKTGGSPKNKFKSMFGKVLQFSQENYGYQNKKDQGQRVPADDTTEESFQAASPMDGVLAAGSYSNNGMTTSSTTDGSLAPHQQQTESALSSSNGLSQSNIHPPVASATTRTKTTEQQETVRSSSSLLQDQTPQRQENATDPTTATTTTTTTITNEMSIAEPPTSLAIPAETPVVSQPTIVTATNTTKTVQAQAPPTKHKKSSFFTKLFKKKSRR</sequence>
<feature type="compositionally biased region" description="Basic residues" evidence="1">
    <location>
        <begin position="308"/>
        <end position="324"/>
    </location>
</feature>
<feature type="compositionally biased region" description="Polar residues" evidence="1">
    <location>
        <begin position="596"/>
        <end position="620"/>
    </location>
</feature>